<name>A0A699YSQ7_HAELA</name>
<organism evidence="1 2">
    <name type="scientific">Haematococcus lacustris</name>
    <name type="common">Green alga</name>
    <name type="synonym">Haematococcus pluvialis</name>
    <dbReference type="NCBI Taxonomy" id="44745"/>
    <lineage>
        <taxon>Eukaryota</taxon>
        <taxon>Viridiplantae</taxon>
        <taxon>Chlorophyta</taxon>
        <taxon>core chlorophytes</taxon>
        <taxon>Chlorophyceae</taxon>
        <taxon>CS clade</taxon>
        <taxon>Chlamydomonadales</taxon>
        <taxon>Haematococcaceae</taxon>
        <taxon>Haematococcus</taxon>
    </lineage>
</organism>
<dbReference type="AlphaFoldDB" id="A0A699YSQ7"/>
<sequence>MEADKASAARGDRTTNAKLHWCSLEGCAHQDDAQSYPQQLITDGASGLRCQGGAPGCTRPPPGTSASG</sequence>
<protein>
    <submittedName>
        <fullName evidence="1">Uncharacterized protein</fullName>
    </submittedName>
</protein>
<accession>A0A699YSQ7</accession>
<reference evidence="1 2" key="1">
    <citation type="submission" date="2020-02" db="EMBL/GenBank/DDBJ databases">
        <title>Draft genome sequence of Haematococcus lacustris strain NIES-144.</title>
        <authorList>
            <person name="Morimoto D."/>
            <person name="Nakagawa S."/>
            <person name="Yoshida T."/>
            <person name="Sawayama S."/>
        </authorList>
    </citation>
    <scope>NUCLEOTIDE SEQUENCE [LARGE SCALE GENOMIC DNA]</scope>
    <source>
        <strain evidence="1 2">NIES-144</strain>
    </source>
</reference>
<proteinExistence type="predicted"/>
<comment type="caution">
    <text evidence="1">The sequence shown here is derived from an EMBL/GenBank/DDBJ whole genome shotgun (WGS) entry which is preliminary data.</text>
</comment>
<evidence type="ECO:0000313" key="2">
    <source>
        <dbReference type="Proteomes" id="UP000485058"/>
    </source>
</evidence>
<dbReference type="EMBL" id="BLLF01000490">
    <property type="protein sequence ID" value="GFH12315.1"/>
    <property type="molecule type" value="Genomic_DNA"/>
</dbReference>
<gene>
    <name evidence="1" type="ORF">HaLaN_07972</name>
</gene>
<evidence type="ECO:0000313" key="1">
    <source>
        <dbReference type="EMBL" id="GFH12315.1"/>
    </source>
</evidence>
<keyword evidence="2" id="KW-1185">Reference proteome</keyword>
<dbReference type="Proteomes" id="UP000485058">
    <property type="component" value="Unassembled WGS sequence"/>
</dbReference>